<name>K0S792_THAOC</name>
<dbReference type="AlphaFoldDB" id="K0S792"/>
<sequence length="66" mass="7372">MTASMEAFSPSWSHHGTQRLSPLSMSTTEKSPAQLVSNQDIELGDQGFSSRRIRNFSSKSDCHRET</sequence>
<evidence type="ECO:0000313" key="3">
    <source>
        <dbReference type="Proteomes" id="UP000266841"/>
    </source>
</evidence>
<dbReference type="Proteomes" id="UP000266841">
    <property type="component" value="Unassembled WGS sequence"/>
</dbReference>
<protein>
    <submittedName>
        <fullName evidence="2">Uncharacterized protein</fullName>
    </submittedName>
</protein>
<reference evidence="2 3" key="1">
    <citation type="journal article" date="2012" name="Genome Biol.">
        <title>Genome and low-iron response of an oceanic diatom adapted to chronic iron limitation.</title>
        <authorList>
            <person name="Lommer M."/>
            <person name="Specht M."/>
            <person name="Roy A.S."/>
            <person name="Kraemer L."/>
            <person name="Andreson R."/>
            <person name="Gutowska M.A."/>
            <person name="Wolf J."/>
            <person name="Bergner S.V."/>
            <person name="Schilhabel M.B."/>
            <person name="Klostermeier U.C."/>
            <person name="Beiko R.G."/>
            <person name="Rosenstiel P."/>
            <person name="Hippler M."/>
            <person name="Laroche J."/>
        </authorList>
    </citation>
    <scope>NUCLEOTIDE SEQUENCE [LARGE SCALE GENOMIC DNA]</scope>
    <source>
        <strain evidence="2 3">CCMP1005</strain>
    </source>
</reference>
<keyword evidence="3" id="KW-1185">Reference proteome</keyword>
<gene>
    <name evidence="2" type="ORF">THAOC_23305</name>
</gene>
<organism evidence="2 3">
    <name type="scientific">Thalassiosira oceanica</name>
    <name type="common">Marine diatom</name>
    <dbReference type="NCBI Taxonomy" id="159749"/>
    <lineage>
        <taxon>Eukaryota</taxon>
        <taxon>Sar</taxon>
        <taxon>Stramenopiles</taxon>
        <taxon>Ochrophyta</taxon>
        <taxon>Bacillariophyta</taxon>
        <taxon>Coscinodiscophyceae</taxon>
        <taxon>Thalassiosirophycidae</taxon>
        <taxon>Thalassiosirales</taxon>
        <taxon>Thalassiosiraceae</taxon>
        <taxon>Thalassiosira</taxon>
    </lineage>
</organism>
<feature type="region of interest" description="Disordered" evidence="1">
    <location>
        <begin position="1"/>
        <end position="66"/>
    </location>
</feature>
<dbReference type="EMBL" id="AGNL01030637">
    <property type="protein sequence ID" value="EJK56746.1"/>
    <property type="molecule type" value="Genomic_DNA"/>
</dbReference>
<evidence type="ECO:0000313" key="2">
    <source>
        <dbReference type="EMBL" id="EJK56746.1"/>
    </source>
</evidence>
<accession>K0S792</accession>
<feature type="compositionally biased region" description="Polar residues" evidence="1">
    <location>
        <begin position="10"/>
        <end position="40"/>
    </location>
</feature>
<proteinExistence type="predicted"/>
<evidence type="ECO:0000256" key="1">
    <source>
        <dbReference type="SAM" id="MobiDB-lite"/>
    </source>
</evidence>
<comment type="caution">
    <text evidence="2">The sequence shown here is derived from an EMBL/GenBank/DDBJ whole genome shotgun (WGS) entry which is preliminary data.</text>
</comment>